<dbReference type="GeneID" id="118456354"/>
<reference evidence="3 4" key="1">
    <citation type="journal article" date="2017" name="G3 (Bethesda)">
        <title>The Physical Genome Mapping of Anopheles albimanus Corrected Scaffold Misassemblies and Identified Interarm Rearrangements in Genus Anopheles.</title>
        <authorList>
            <person name="Artemov G.N."/>
            <person name="Peery A.N."/>
            <person name="Jiang X."/>
            <person name="Tu Z."/>
            <person name="Stegniy V.N."/>
            <person name="Sharakhova M.V."/>
            <person name="Sharakhov I.V."/>
        </authorList>
    </citation>
    <scope>NUCLEOTIDE SEQUENCE [LARGE SCALE GENOMIC DNA]</scope>
    <source>
        <strain evidence="3 4">ALBI9_A</strain>
    </source>
</reference>
<feature type="compositionally biased region" description="Low complexity" evidence="1">
    <location>
        <begin position="43"/>
        <end position="55"/>
    </location>
</feature>
<dbReference type="Pfam" id="PF07841">
    <property type="entry name" value="DM4_12"/>
    <property type="match status" value="1"/>
</dbReference>
<dbReference type="OrthoDB" id="6617264at2759"/>
<dbReference type="VEuPathDB" id="VectorBase:AALB20_037624"/>
<reference evidence="3" key="2">
    <citation type="submission" date="2022-08" db="UniProtKB">
        <authorList>
            <consortium name="EnsemblMetazoa"/>
        </authorList>
    </citation>
    <scope>IDENTIFICATION</scope>
    <source>
        <strain evidence="3">STECLA/ALBI9_A</strain>
    </source>
</reference>
<evidence type="ECO:0000313" key="4">
    <source>
        <dbReference type="Proteomes" id="UP000069272"/>
    </source>
</evidence>
<feature type="region of interest" description="Disordered" evidence="1">
    <location>
        <begin position="40"/>
        <end position="59"/>
    </location>
</feature>
<protein>
    <submittedName>
        <fullName evidence="3">Uncharacterized protein</fullName>
    </submittedName>
</protein>
<evidence type="ECO:0000256" key="1">
    <source>
        <dbReference type="SAM" id="MobiDB-lite"/>
    </source>
</evidence>
<accession>A0A182FNM4</accession>
<dbReference type="Proteomes" id="UP000069272">
    <property type="component" value="Chromosome 2R"/>
</dbReference>
<organism evidence="3 4">
    <name type="scientific">Anopheles albimanus</name>
    <name type="common">New world malaria mosquito</name>
    <dbReference type="NCBI Taxonomy" id="7167"/>
    <lineage>
        <taxon>Eukaryota</taxon>
        <taxon>Metazoa</taxon>
        <taxon>Ecdysozoa</taxon>
        <taxon>Arthropoda</taxon>
        <taxon>Hexapoda</taxon>
        <taxon>Insecta</taxon>
        <taxon>Pterygota</taxon>
        <taxon>Neoptera</taxon>
        <taxon>Endopterygota</taxon>
        <taxon>Diptera</taxon>
        <taxon>Nematocera</taxon>
        <taxon>Culicoidea</taxon>
        <taxon>Culicidae</taxon>
        <taxon>Anophelinae</taxon>
        <taxon>Anopheles</taxon>
    </lineage>
</organism>
<dbReference type="EnsemblMetazoa" id="AALB008137-RA">
    <property type="protein sequence ID" value="AALB008137-PA"/>
    <property type="gene ID" value="AALB008137"/>
</dbReference>
<evidence type="ECO:0000313" key="3">
    <source>
        <dbReference type="EnsemblMetazoa" id="AALB008137-PA"/>
    </source>
</evidence>
<feature type="signal peptide" evidence="2">
    <location>
        <begin position="1"/>
        <end position="32"/>
    </location>
</feature>
<sequence length="384" mass="43222">MSSRRVATRSLLSGVLLLLLEMLLLFPYLGSADALVHGNGTAGPSDGSDEPSSSPRPERILSRRRRYLTFPEGSSFQVVYDQTIPMIGVERLFTIGITVALAYELPSITLDQIEQMIEENANGEGPGAAAAKADLNANQTVLIDSRPNRKNILSYSYATPNQSPSMGYGGGAGAGAGGGRINYYTNSYDNGNRRYDKYDQRYGNQRQPASRWEQFVSSELPGRLPYRPGGTGNDFGSLVNRYLTSWIRRHPPNYPMVKKRFYPVFGKRSIREDTAPLDRHFLRQHRTTRHALYERIESFLTAKGKHGHHCVLRALCESGQRQNDTEPDSFLKEILRAIFSLPATHEDPGHHKHRLYDEAHAHRGNCAETYSYCEDSFWSPDFVF</sequence>
<keyword evidence="4" id="KW-1185">Reference proteome</keyword>
<dbReference type="VEuPathDB" id="VectorBase:AALB008137"/>
<keyword evidence="2" id="KW-0732">Signal</keyword>
<dbReference type="KEGG" id="aali:118456354"/>
<proteinExistence type="predicted"/>
<dbReference type="PANTHER" id="PTHR21398:SF1">
    <property type="entry name" value="FI03705P"/>
    <property type="match status" value="1"/>
</dbReference>
<dbReference type="SMART" id="SM00718">
    <property type="entry name" value="DM4_12"/>
    <property type="match status" value="1"/>
</dbReference>
<dbReference type="InterPro" id="IPR006631">
    <property type="entry name" value="DM4_12"/>
</dbReference>
<name>A0A182FNM4_ANOAL</name>
<feature type="chain" id="PRO_5044218875" evidence="2">
    <location>
        <begin position="33"/>
        <end position="384"/>
    </location>
</feature>
<dbReference type="RefSeq" id="XP_035772908.1">
    <property type="nucleotide sequence ID" value="XM_035917015.1"/>
</dbReference>
<evidence type="ECO:0000256" key="2">
    <source>
        <dbReference type="SAM" id="SignalP"/>
    </source>
</evidence>
<dbReference type="AlphaFoldDB" id="A0A182FNM4"/>
<dbReference type="PANTHER" id="PTHR21398">
    <property type="entry name" value="AGAP007094-PA"/>
    <property type="match status" value="1"/>
</dbReference>